<evidence type="ECO:0000256" key="1">
    <source>
        <dbReference type="SAM" id="MobiDB-lite"/>
    </source>
</evidence>
<dbReference type="InterPro" id="IPR032466">
    <property type="entry name" value="Metal_Hydrolase"/>
</dbReference>
<feature type="compositionally biased region" description="Acidic residues" evidence="1">
    <location>
        <begin position="249"/>
        <end position="258"/>
    </location>
</feature>
<dbReference type="Gene3D" id="3.20.20.140">
    <property type="entry name" value="Metal-dependent hydrolases"/>
    <property type="match status" value="1"/>
</dbReference>
<evidence type="ECO:0008006" key="4">
    <source>
        <dbReference type="Google" id="ProtNLM"/>
    </source>
</evidence>
<reference evidence="2" key="2">
    <citation type="journal article" date="2023" name="IMA Fungus">
        <title>Comparative genomic study of the Penicillium genus elucidates a diverse pangenome and 15 lateral gene transfer events.</title>
        <authorList>
            <person name="Petersen C."/>
            <person name="Sorensen T."/>
            <person name="Nielsen M.R."/>
            <person name="Sondergaard T.E."/>
            <person name="Sorensen J.L."/>
            <person name="Fitzpatrick D.A."/>
            <person name="Frisvad J.C."/>
            <person name="Nielsen K.L."/>
        </authorList>
    </citation>
    <scope>NUCLEOTIDE SEQUENCE</scope>
    <source>
        <strain evidence="2">IBT 34128</strain>
    </source>
</reference>
<dbReference type="SUPFAM" id="SSF51556">
    <property type="entry name" value="Metallo-dependent hydrolases"/>
    <property type="match status" value="1"/>
</dbReference>
<gene>
    <name evidence="2" type="ORF">NUU61_009249</name>
</gene>
<name>A0A9W9EMX0_9EURO</name>
<dbReference type="Proteomes" id="UP001141434">
    <property type="component" value="Unassembled WGS sequence"/>
</dbReference>
<evidence type="ECO:0000313" key="2">
    <source>
        <dbReference type="EMBL" id="KAJ5084670.1"/>
    </source>
</evidence>
<dbReference type="Pfam" id="PF01026">
    <property type="entry name" value="TatD_DNase"/>
    <property type="match status" value="2"/>
</dbReference>
<dbReference type="EMBL" id="JAPMSZ010000011">
    <property type="protein sequence ID" value="KAJ5084670.1"/>
    <property type="molecule type" value="Genomic_DNA"/>
</dbReference>
<keyword evidence="3" id="KW-1185">Reference proteome</keyword>
<evidence type="ECO:0000313" key="3">
    <source>
        <dbReference type="Proteomes" id="UP001141434"/>
    </source>
</evidence>
<organism evidence="2 3">
    <name type="scientific">Penicillium alfredii</name>
    <dbReference type="NCBI Taxonomy" id="1506179"/>
    <lineage>
        <taxon>Eukaryota</taxon>
        <taxon>Fungi</taxon>
        <taxon>Dikarya</taxon>
        <taxon>Ascomycota</taxon>
        <taxon>Pezizomycotina</taxon>
        <taxon>Eurotiomycetes</taxon>
        <taxon>Eurotiomycetidae</taxon>
        <taxon>Eurotiales</taxon>
        <taxon>Aspergillaceae</taxon>
        <taxon>Penicillium</taxon>
    </lineage>
</organism>
<reference evidence="2" key="1">
    <citation type="submission" date="2022-11" db="EMBL/GenBank/DDBJ databases">
        <authorList>
            <person name="Petersen C."/>
        </authorList>
    </citation>
    <scope>NUCLEOTIDE SEQUENCE</scope>
    <source>
        <strain evidence="2">IBT 34128</strain>
    </source>
</reference>
<comment type="caution">
    <text evidence="2">The sequence shown here is derived from an EMBL/GenBank/DDBJ whole genome shotgun (WGS) entry which is preliminary data.</text>
</comment>
<accession>A0A9W9EMX0</accession>
<dbReference type="PANTHER" id="PTHR47345:SF1">
    <property type="entry name" value="CUT9-INTERACTING PROTEIN SCN1"/>
    <property type="match status" value="1"/>
</dbReference>
<feature type="region of interest" description="Disordered" evidence="1">
    <location>
        <begin position="246"/>
        <end position="291"/>
    </location>
</feature>
<proteinExistence type="predicted"/>
<dbReference type="AlphaFoldDB" id="A0A9W9EMX0"/>
<dbReference type="GeneID" id="81398943"/>
<dbReference type="InterPro" id="IPR053044">
    <property type="entry name" value="Metallo-hydrolase/TatD-type"/>
</dbReference>
<protein>
    <recommendedName>
        <fullName evidence="4">Cut9 interacting protein Scn1</fullName>
    </recommendedName>
</protein>
<dbReference type="RefSeq" id="XP_056508067.1">
    <property type="nucleotide sequence ID" value="XM_056659774.1"/>
</dbReference>
<dbReference type="InterPro" id="IPR001130">
    <property type="entry name" value="TatD-like"/>
</dbReference>
<dbReference type="GO" id="GO:0016788">
    <property type="term" value="F:hydrolase activity, acting on ester bonds"/>
    <property type="evidence" value="ECO:0007669"/>
    <property type="project" value="InterPro"/>
</dbReference>
<sequence length="402" mass="44530">MSEESFPWDIGVHDAHCHPTDTMPSIASIPDMKAATLTVMATRGQDQSLVQQAAQSHPERILPCFGWHPWFSHQIRDDTNEPEHGKNDHDATQQKINHYASVLTPSSVDDPTFVDALPTPIPLSTLIADTRARLQLFPRALVGEVGLDRSFRLPSAWTLQELNTRDTQITPGSREGRRLSPYCVKLDHQRVVLKAQLRLAGEMARAVSLHSVKTHGVVLDVLKELWAGHERVVLSKRAREKLQDAEGVVFDDSEEEDQKDNNGKQHTTTTTPGGINHTSATSVHAASPSPPSLPFPPRICLHSYSGTIEPVRPFLNRSNPSDIYFSFSTVINFGGARVGKVGDVIKALPADRVLVESDLHTAGPEMDELLEQAARQICELRGWGLRQGMQQLAENWKRFVAG</sequence>
<dbReference type="PANTHER" id="PTHR47345">
    <property type="entry name" value="CUT9-INTERACTING PROTEIN SCN1"/>
    <property type="match status" value="1"/>
</dbReference>
<dbReference type="OrthoDB" id="413993at2759"/>